<feature type="transmembrane region" description="Helical" evidence="3">
    <location>
        <begin position="122"/>
        <end position="141"/>
    </location>
</feature>
<dbReference type="SUPFAM" id="SSF103473">
    <property type="entry name" value="MFS general substrate transporter"/>
    <property type="match status" value="1"/>
</dbReference>
<evidence type="ECO:0000256" key="3">
    <source>
        <dbReference type="SAM" id="Phobius"/>
    </source>
</evidence>
<dbReference type="InterPro" id="IPR011701">
    <property type="entry name" value="MFS"/>
</dbReference>
<dbReference type="Pfam" id="PF07690">
    <property type="entry name" value="MFS_1"/>
    <property type="match status" value="1"/>
</dbReference>
<dbReference type="PANTHER" id="PTHR11360">
    <property type="entry name" value="MONOCARBOXYLATE TRANSPORTER"/>
    <property type="match status" value="1"/>
</dbReference>
<dbReference type="Gene3D" id="1.20.1250.20">
    <property type="entry name" value="MFS general substrate transporter like domains"/>
    <property type="match status" value="2"/>
</dbReference>
<feature type="transmembrane region" description="Helical" evidence="3">
    <location>
        <begin position="93"/>
        <end position="115"/>
    </location>
</feature>
<feature type="transmembrane region" description="Helical" evidence="3">
    <location>
        <begin position="180"/>
        <end position="199"/>
    </location>
</feature>
<evidence type="ECO:0000259" key="4">
    <source>
        <dbReference type="PROSITE" id="PS50850"/>
    </source>
</evidence>
<feature type="transmembrane region" description="Helical" evidence="3">
    <location>
        <begin position="211"/>
        <end position="232"/>
    </location>
</feature>
<comment type="similarity">
    <text evidence="2">Belongs to the major facilitator superfamily. Monocarboxylate porter (TC 2.A.1.13) family.</text>
</comment>
<reference evidence="5 6" key="1">
    <citation type="journal article" date="2016" name="Mol. Biol. Evol.">
        <title>Comparative Genomics of Early-Diverging Mushroom-Forming Fungi Provides Insights into the Origins of Lignocellulose Decay Capabilities.</title>
        <authorList>
            <person name="Nagy L.G."/>
            <person name="Riley R."/>
            <person name="Tritt A."/>
            <person name="Adam C."/>
            <person name="Daum C."/>
            <person name="Floudas D."/>
            <person name="Sun H."/>
            <person name="Yadav J.S."/>
            <person name="Pangilinan J."/>
            <person name="Larsson K.H."/>
            <person name="Matsuura K."/>
            <person name="Barry K."/>
            <person name="Labutti K."/>
            <person name="Kuo R."/>
            <person name="Ohm R.A."/>
            <person name="Bhattacharya S.S."/>
            <person name="Shirouzu T."/>
            <person name="Yoshinaga Y."/>
            <person name="Martin F.M."/>
            <person name="Grigoriev I.V."/>
            <person name="Hibbett D.S."/>
        </authorList>
    </citation>
    <scope>NUCLEOTIDE SEQUENCE [LARGE SCALE GENOMIC DNA]</scope>
    <source>
        <strain evidence="5 6">L-15889</strain>
    </source>
</reference>
<keyword evidence="6" id="KW-1185">Reference proteome</keyword>
<feature type="transmembrane region" description="Helical" evidence="3">
    <location>
        <begin position="416"/>
        <end position="438"/>
    </location>
</feature>
<feature type="transmembrane region" description="Helical" evidence="3">
    <location>
        <begin position="147"/>
        <end position="168"/>
    </location>
</feature>
<evidence type="ECO:0000256" key="1">
    <source>
        <dbReference type="ARBA" id="ARBA00004141"/>
    </source>
</evidence>
<gene>
    <name evidence="5" type="ORF">DAEQUDRAFT_733674</name>
</gene>
<name>A0A165KU08_9APHY</name>
<dbReference type="AlphaFoldDB" id="A0A165KU08"/>
<dbReference type="GO" id="GO:0016020">
    <property type="term" value="C:membrane"/>
    <property type="evidence" value="ECO:0007669"/>
    <property type="project" value="UniProtKB-SubCell"/>
</dbReference>
<feature type="transmembrane region" description="Helical" evidence="3">
    <location>
        <begin position="318"/>
        <end position="337"/>
    </location>
</feature>
<dbReference type="InterPro" id="IPR050327">
    <property type="entry name" value="Proton-linked_MCT"/>
</dbReference>
<dbReference type="InterPro" id="IPR036259">
    <property type="entry name" value="MFS_trans_sf"/>
</dbReference>
<dbReference type="Proteomes" id="UP000076727">
    <property type="component" value="Unassembled WGS sequence"/>
</dbReference>
<dbReference type="InterPro" id="IPR020846">
    <property type="entry name" value="MFS_dom"/>
</dbReference>
<feature type="transmembrane region" description="Helical" evidence="3">
    <location>
        <begin position="49"/>
        <end position="73"/>
    </location>
</feature>
<proteinExistence type="inferred from homology"/>
<keyword evidence="3" id="KW-0472">Membrane</keyword>
<evidence type="ECO:0000313" key="5">
    <source>
        <dbReference type="EMBL" id="KZT63571.1"/>
    </source>
</evidence>
<feature type="transmembrane region" description="Helical" evidence="3">
    <location>
        <begin position="343"/>
        <end position="362"/>
    </location>
</feature>
<organism evidence="5 6">
    <name type="scientific">Daedalea quercina L-15889</name>
    <dbReference type="NCBI Taxonomy" id="1314783"/>
    <lineage>
        <taxon>Eukaryota</taxon>
        <taxon>Fungi</taxon>
        <taxon>Dikarya</taxon>
        <taxon>Basidiomycota</taxon>
        <taxon>Agaricomycotina</taxon>
        <taxon>Agaricomycetes</taxon>
        <taxon>Polyporales</taxon>
        <taxon>Fomitopsis</taxon>
    </lineage>
</organism>
<feature type="transmembrane region" description="Helical" evidence="3">
    <location>
        <begin position="374"/>
        <end position="396"/>
    </location>
</feature>
<dbReference type="PROSITE" id="PS50850">
    <property type="entry name" value="MFS"/>
    <property type="match status" value="1"/>
</dbReference>
<evidence type="ECO:0000313" key="6">
    <source>
        <dbReference type="Proteomes" id="UP000076727"/>
    </source>
</evidence>
<dbReference type="EMBL" id="KV429172">
    <property type="protein sequence ID" value="KZT63571.1"/>
    <property type="molecule type" value="Genomic_DNA"/>
</dbReference>
<feature type="transmembrane region" description="Helical" evidence="3">
    <location>
        <begin position="253"/>
        <end position="274"/>
    </location>
</feature>
<keyword evidence="3" id="KW-1133">Transmembrane helix</keyword>
<keyword evidence="3" id="KW-0812">Transmembrane</keyword>
<protein>
    <submittedName>
        <fullName evidence="5">MFS general substrate transporter</fullName>
    </submittedName>
</protein>
<sequence>MEVEDKSALKANESEVGPRLTDVEAALEREGAAADPLPDCAPPDGGLDAWLSVACAWLISFMTFGIVNAWGVLLNAYVTAPSSRFRDQSLARIGYVGGIGVGFTFIVGPFTNVLVTRLGMRATIALGVVLVATSFELASISDRYWQLLLSEGILFGIGASFAYIPSIGLPSQWFSKRRSLATALSSSGSGIGAVILSPVVQAIINHASMQWALRFIGFLSLVLGLAGVVCVRHRTENIQYRSYDWSIFRVPGYNLYLLFSFTQFFAFGTPLYFIPSYCTAIGISSTNASGVLSVSTASQVVGRVAAGYLADRAGPINILGIFNLGIGLTCILIWYFAANLGVMMVFGIFYGFFSAVYWAVSVPATVKIVGMEKLGTAVAVQFLAVAVPPIFTVPLGSRIIAAGAAHYGVSEESQEAYRFLVVWTFLIATVSSACLVPVRMRFSREWIAKV</sequence>
<dbReference type="PANTHER" id="PTHR11360:SF315">
    <property type="entry name" value="TRANSPORTER MCH2-RELATED"/>
    <property type="match status" value="1"/>
</dbReference>
<feature type="transmembrane region" description="Helical" evidence="3">
    <location>
        <begin position="286"/>
        <end position="306"/>
    </location>
</feature>
<comment type="subcellular location">
    <subcellularLocation>
        <location evidence="1">Membrane</location>
        <topology evidence="1">Multi-pass membrane protein</topology>
    </subcellularLocation>
</comment>
<dbReference type="OrthoDB" id="2213137at2759"/>
<accession>A0A165KU08</accession>
<dbReference type="GO" id="GO:0022857">
    <property type="term" value="F:transmembrane transporter activity"/>
    <property type="evidence" value="ECO:0007669"/>
    <property type="project" value="InterPro"/>
</dbReference>
<dbReference type="STRING" id="1314783.A0A165KU08"/>
<feature type="domain" description="Major facilitator superfamily (MFS) profile" evidence="4">
    <location>
        <begin position="49"/>
        <end position="441"/>
    </location>
</feature>
<evidence type="ECO:0000256" key="2">
    <source>
        <dbReference type="ARBA" id="ARBA00006727"/>
    </source>
</evidence>